<name>A0A0L9VNY1_PHAAN</name>
<dbReference type="EC" id="2.7.11.1" evidence="2"/>
<evidence type="ECO:0000256" key="7">
    <source>
        <dbReference type="SAM" id="Phobius"/>
    </source>
</evidence>
<dbReference type="Gene3D" id="1.10.510.10">
    <property type="entry name" value="Transferase(Phosphotransferase) domain 1"/>
    <property type="match status" value="1"/>
</dbReference>
<evidence type="ECO:0000256" key="1">
    <source>
        <dbReference type="ARBA" id="ARBA00004496"/>
    </source>
</evidence>
<dbReference type="GO" id="GO:0005886">
    <property type="term" value="C:plasma membrane"/>
    <property type="evidence" value="ECO:0007669"/>
    <property type="project" value="TreeGrafter"/>
</dbReference>
<evidence type="ECO:0000256" key="6">
    <source>
        <dbReference type="SAM" id="MobiDB-lite"/>
    </source>
</evidence>
<dbReference type="Gene3D" id="3.30.200.20">
    <property type="entry name" value="Phosphorylase Kinase, domain 1"/>
    <property type="match status" value="1"/>
</dbReference>
<evidence type="ECO:0000256" key="5">
    <source>
        <dbReference type="ARBA" id="ARBA00022553"/>
    </source>
</evidence>
<evidence type="ECO:0000313" key="9">
    <source>
        <dbReference type="EMBL" id="KOM56781.1"/>
    </source>
</evidence>
<dbReference type="InterPro" id="IPR011009">
    <property type="entry name" value="Kinase-like_dom_sf"/>
</dbReference>
<dbReference type="GO" id="GO:0001659">
    <property type="term" value="P:temperature homeostasis"/>
    <property type="evidence" value="ECO:0007669"/>
    <property type="project" value="EnsemblPlants"/>
</dbReference>
<dbReference type="InterPro" id="IPR051681">
    <property type="entry name" value="Ser/Thr_Kinases-Pseudokinases"/>
</dbReference>
<evidence type="ECO:0000256" key="4">
    <source>
        <dbReference type="ARBA" id="ARBA00022527"/>
    </source>
</evidence>
<dbReference type="InterPro" id="IPR001245">
    <property type="entry name" value="Ser-Thr/Tyr_kinase_cat_dom"/>
</dbReference>
<feature type="transmembrane region" description="Helical" evidence="7">
    <location>
        <begin position="125"/>
        <end position="150"/>
    </location>
</feature>
<comment type="subcellular location">
    <subcellularLocation>
        <location evidence="1">Cytoplasm</location>
    </subcellularLocation>
</comment>
<dbReference type="GO" id="GO:0005829">
    <property type="term" value="C:cytosol"/>
    <property type="evidence" value="ECO:0007669"/>
    <property type="project" value="EnsemblPlants"/>
</dbReference>
<dbReference type="CDD" id="cd13999">
    <property type="entry name" value="STKc_MAP3K-like"/>
    <property type="match status" value="1"/>
</dbReference>
<dbReference type="OMA" id="AQGISWL"/>
<evidence type="ECO:0000313" key="10">
    <source>
        <dbReference type="Proteomes" id="UP000053144"/>
    </source>
</evidence>
<feature type="domain" description="Protein kinase" evidence="8">
    <location>
        <begin position="63"/>
        <end position="434"/>
    </location>
</feature>
<dbReference type="GO" id="GO:0071244">
    <property type="term" value="P:cellular response to carbon dioxide"/>
    <property type="evidence" value="ECO:0007669"/>
    <property type="project" value="EnsemblPlants"/>
</dbReference>
<accession>A0A0L9VNY1</accession>
<keyword evidence="7" id="KW-0472">Membrane</keyword>
<feature type="compositionally biased region" description="Basic and acidic residues" evidence="6">
    <location>
        <begin position="33"/>
        <end position="53"/>
    </location>
</feature>
<gene>
    <name evidence="9" type="ORF">LR48_Vigan10g267300</name>
</gene>
<keyword evidence="4" id="KW-0723">Serine/threonine-protein kinase</keyword>
<proteinExistence type="predicted"/>
<dbReference type="PROSITE" id="PS50011">
    <property type="entry name" value="PROTEIN_KINASE_DOM"/>
    <property type="match status" value="1"/>
</dbReference>
<dbReference type="PRINTS" id="PR00109">
    <property type="entry name" value="TYRKINASE"/>
</dbReference>
<keyword evidence="7" id="KW-0812">Transmembrane</keyword>
<dbReference type="GO" id="GO:0004674">
    <property type="term" value="F:protein serine/threonine kinase activity"/>
    <property type="evidence" value="ECO:0007669"/>
    <property type="project" value="UniProtKB-KW"/>
</dbReference>
<dbReference type="FunFam" id="1.10.510.10:FF:000310">
    <property type="entry name" value="Serine/threonine-protein kinase HT1"/>
    <property type="match status" value="1"/>
</dbReference>
<dbReference type="Gramene" id="KOM56781">
    <property type="protein sequence ID" value="KOM56781"/>
    <property type="gene ID" value="LR48_Vigan10g267300"/>
</dbReference>
<dbReference type="EMBL" id="CM003380">
    <property type="protein sequence ID" value="KOM56781.1"/>
    <property type="molecule type" value="Genomic_DNA"/>
</dbReference>
<dbReference type="SMART" id="SM00220">
    <property type="entry name" value="S_TKc"/>
    <property type="match status" value="1"/>
</dbReference>
<reference evidence="10" key="1">
    <citation type="journal article" date="2015" name="Proc. Natl. Acad. Sci. U.S.A.">
        <title>Genome sequencing of adzuki bean (Vigna angularis) provides insight into high starch and low fat accumulation and domestication.</title>
        <authorList>
            <person name="Yang K."/>
            <person name="Tian Z."/>
            <person name="Chen C."/>
            <person name="Luo L."/>
            <person name="Zhao B."/>
            <person name="Wang Z."/>
            <person name="Yu L."/>
            <person name="Li Y."/>
            <person name="Sun Y."/>
            <person name="Li W."/>
            <person name="Chen Y."/>
            <person name="Li Y."/>
            <person name="Zhang Y."/>
            <person name="Ai D."/>
            <person name="Zhao J."/>
            <person name="Shang C."/>
            <person name="Ma Y."/>
            <person name="Wu B."/>
            <person name="Wang M."/>
            <person name="Gao L."/>
            <person name="Sun D."/>
            <person name="Zhang P."/>
            <person name="Guo F."/>
            <person name="Wang W."/>
            <person name="Li Y."/>
            <person name="Wang J."/>
            <person name="Varshney R.K."/>
            <person name="Wang J."/>
            <person name="Ling H.Q."/>
            <person name="Wan P."/>
        </authorList>
    </citation>
    <scope>NUCLEOTIDE SEQUENCE</scope>
    <source>
        <strain evidence="10">cv. Jingnong 6</strain>
    </source>
</reference>
<dbReference type="PROSITE" id="PS00108">
    <property type="entry name" value="PROTEIN_KINASE_ST"/>
    <property type="match status" value="1"/>
</dbReference>
<keyword evidence="3" id="KW-0963">Cytoplasm</keyword>
<dbReference type="InterPro" id="IPR008271">
    <property type="entry name" value="Ser/Thr_kinase_AS"/>
</dbReference>
<sequence length="460" mass="51814">MKKSESGGYVRADQIDLKSLDEQLQRHLSRAWTMEKNKEKEEEEVEGRSTRSRQEWEIDPSKLVIKAVIARGTFGTVHRGIYDGQDVAGFAQSVIHKIEYPLLLFFLFSPEFTRSSCRTVMCMNFSVYFIFNFLVFLVITVVPLILLVVASYRSSSRESLTCECASPAAFITCNQSSILFFSVKLLDWGEEGHRSDAEIASLRAAFTQEVAVWHKLDHPNVTKFIGATMGTSELQLQTENGHIGMPSNVCCVVVEYCPGGALKTYLIKNRRRKLAFKVVVQLALDLARGLSYLHTKKIVHRDVKTENMLLDKTRTLKIADFGVARIEASNPHDMTGETGTLGYMAPEVLNGNPYNRKCDVYSFGICLWEIYCCDMPYPDLSFSEVTSAVVRQNLRPEIPRCCPSSLANVMKRCWDANPDKRPEMDEVVSMLEAIDTSKGGGMIPLDQPQGCLCFRSYRGP</sequence>
<dbReference type="GO" id="GO:0005524">
    <property type="term" value="F:ATP binding"/>
    <property type="evidence" value="ECO:0007669"/>
    <property type="project" value="InterPro"/>
</dbReference>
<dbReference type="STRING" id="3914.A0A0L9VNY1"/>
<dbReference type="GO" id="GO:0010114">
    <property type="term" value="P:response to red light"/>
    <property type="evidence" value="ECO:0007669"/>
    <property type="project" value="EnsemblPlants"/>
</dbReference>
<dbReference type="Proteomes" id="UP000053144">
    <property type="component" value="Chromosome 10"/>
</dbReference>
<keyword evidence="4" id="KW-0808">Transferase</keyword>
<protein>
    <recommendedName>
        <fullName evidence="2">non-specific serine/threonine protein kinase</fullName>
        <ecNumber evidence="2">2.7.11.1</ecNumber>
    </recommendedName>
</protein>
<keyword evidence="5" id="KW-0597">Phosphoprotein</keyword>
<dbReference type="AlphaFoldDB" id="A0A0L9VNY1"/>
<dbReference type="GO" id="GO:1902456">
    <property type="term" value="P:regulation of stomatal opening"/>
    <property type="evidence" value="ECO:0007669"/>
    <property type="project" value="EnsemblPlants"/>
</dbReference>
<dbReference type="SUPFAM" id="SSF56112">
    <property type="entry name" value="Protein kinase-like (PK-like)"/>
    <property type="match status" value="1"/>
</dbReference>
<keyword evidence="7" id="KW-1133">Transmembrane helix</keyword>
<dbReference type="GO" id="GO:0009637">
    <property type="term" value="P:response to blue light"/>
    <property type="evidence" value="ECO:0007669"/>
    <property type="project" value="EnsemblPlants"/>
</dbReference>
<evidence type="ECO:0000259" key="8">
    <source>
        <dbReference type="PROSITE" id="PS50011"/>
    </source>
</evidence>
<feature type="region of interest" description="Disordered" evidence="6">
    <location>
        <begin position="31"/>
        <end position="53"/>
    </location>
</feature>
<dbReference type="PANTHER" id="PTHR44329:SF160">
    <property type="entry name" value="OS05G0577700 PROTEIN"/>
    <property type="match status" value="1"/>
</dbReference>
<dbReference type="Pfam" id="PF07714">
    <property type="entry name" value="PK_Tyr_Ser-Thr"/>
    <property type="match status" value="1"/>
</dbReference>
<keyword evidence="4" id="KW-0418">Kinase</keyword>
<dbReference type="PANTHER" id="PTHR44329">
    <property type="entry name" value="SERINE/THREONINE-PROTEIN KINASE TNNI3K-RELATED"/>
    <property type="match status" value="1"/>
</dbReference>
<dbReference type="InterPro" id="IPR000719">
    <property type="entry name" value="Prot_kinase_dom"/>
</dbReference>
<organism evidence="9 10">
    <name type="scientific">Phaseolus angularis</name>
    <name type="common">Azuki bean</name>
    <name type="synonym">Vigna angularis</name>
    <dbReference type="NCBI Taxonomy" id="3914"/>
    <lineage>
        <taxon>Eukaryota</taxon>
        <taxon>Viridiplantae</taxon>
        <taxon>Streptophyta</taxon>
        <taxon>Embryophyta</taxon>
        <taxon>Tracheophyta</taxon>
        <taxon>Spermatophyta</taxon>
        <taxon>Magnoliopsida</taxon>
        <taxon>eudicotyledons</taxon>
        <taxon>Gunneridae</taxon>
        <taxon>Pentapetalae</taxon>
        <taxon>rosids</taxon>
        <taxon>fabids</taxon>
        <taxon>Fabales</taxon>
        <taxon>Fabaceae</taxon>
        <taxon>Papilionoideae</taxon>
        <taxon>50 kb inversion clade</taxon>
        <taxon>NPAAA clade</taxon>
        <taxon>indigoferoid/millettioid clade</taxon>
        <taxon>Phaseoleae</taxon>
        <taxon>Vigna</taxon>
    </lineage>
</organism>
<evidence type="ECO:0000256" key="2">
    <source>
        <dbReference type="ARBA" id="ARBA00012513"/>
    </source>
</evidence>
<evidence type="ECO:0000256" key="3">
    <source>
        <dbReference type="ARBA" id="ARBA00022490"/>
    </source>
</evidence>